<sequence>PLTPDCVEGRPDTESRSRGRRGCGAVRLGEEKPDVPDEETVTCVHPSDSTVVPGLLKRTSGPQSYKCVSTNSLAQ</sequence>
<evidence type="ECO:0000256" key="1">
    <source>
        <dbReference type="SAM" id="MobiDB-lite"/>
    </source>
</evidence>
<accession>A0AAW0MGL5</accession>
<dbReference type="Proteomes" id="UP001460270">
    <property type="component" value="Unassembled WGS sequence"/>
</dbReference>
<feature type="non-terminal residue" evidence="2">
    <location>
        <position position="1"/>
    </location>
</feature>
<evidence type="ECO:0000313" key="2">
    <source>
        <dbReference type="EMBL" id="KAK7878204.1"/>
    </source>
</evidence>
<comment type="caution">
    <text evidence="2">The sequence shown here is derived from an EMBL/GenBank/DDBJ whole genome shotgun (WGS) entry which is preliminary data.</text>
</comment>
<feature type="region of interest" description="Disordered" evidence="1">
    <location>
        <begin position="1"/>
        <end position="42"/>
    </location>
</feature>
<feature type="compositionally biased region" description="Polar residues" evidence="1">
    <location>
        <begin position="60"/>
        <end position="75"/>
    </location>
</feature>
<evidence type="ECO:0000313" key="3">
    <source>
        <dbReference type="Proteomes" id="UP001460270"/>
    </source>
</evidence>
<keyword evidence="3" id="KW-1185">Reference proteome</keyword>
<dbReference type="EMBL" id="JBBPFD010000570">
    <property type="protein sequence ID" value="KAK7878204.1"/>
    <property type="molecule type" value="Genomic_DNA"/>
</dbReference>
<protein>
    <submittedName>
        <fullName evidence="2">Uncharacterized protein</fullName>
    </submittedName>
</protein>
<name>A0AAW0MGL5_9GOBI</name>
<feature type="compositionally biased region" description="Basic and acidic residues" evidence="1">
    <location>
        <begin position="7"/>
        <end position="17"/>
    </location>
</feature>
<reference evidence="3" key="1">
    <citation type="submission" date="2024-04" db="EMBL/GenBank/DDBJ databases">
        <title>Salinicola lusitanus LLJ914,a marine bacterium isolated from the Okinawa Trough.</title>
        <authorList>
            <person name="Li J."/>
        </authorList>
    </citation>
    <scope>NUCLEOTIDE SEQUENCE [LARGE SCALE GENOMIC DNA]</scope>
</reference>
<feature type="non-terminal residue" evidence="2">
    <location>
        <position position="75"/>
    </location>
</feature>
<feature type="region of interest" description="Disordered" evidence="1">
    <location>
        <begin position="54"/>
        <end position="75"/>
    </location>
</feature>
<dbReference type="AlphaFoldDB" id="A0AAW0MGL5"/>
<organism evidence="2 3">
    <name type="scientific">Mugilogobius chulae</name>
    <name type="common">yellowstripe goby</name>
    <dbReference type="NCBI Taxonomy" id="88201"/>
    <lineage>
        <taxon>Eukaryota</taxon>
        <taxon>Metazoa</taxon>
        <taxon>Chordata</taxon>
        <taxon>Craniata</taxon>
        <taxon>Vertebrata</taxon>
        <taxon>Euteleostomi</taxon>
        <taxon>Actinopterygii</taxon>
        <taxon>Neopterygii</taxon>
        <taxon>Teleostei</taxon>
        <taxon>Neoteleostei</taxon>
        <taxon>Acanthomorphata</taxon>
        <taxon>Gobiaria</taxon>
        <taxon>Gobiiformes</taxon>
        <taxon>Gobioidei</taxon>
        <taxon>Gobiidae</taxon>
        <taxon>Gobionellinae</taxon>
        <taxon>Mugilogobius</taxon>
    </lineage>
</organism>
<proteinExistence type="predicted"/>
<gene>
    <name evidence="2" type="ORF">WMY93_031156</name>
</gene>